<dbReference type="Proteomes" id="UP000887577">
    <property type="component" value="Unplaced"/>
</dbReference>
<dbReference type="AlphaFoldDB" id="A0A914Y965"/>
<evidence type="ECO:0000313" key="2">
    <source>
        <dbReference type="WBParaSite" id="PSU_v2.g15816.t1"/>
    </source>
</evidence>
<reference evidence="2" key="1">
    <citation type="submission" date="2022-11" db="UniProtKB">
        <authorList>
            <consortium name="WormBaseParasite"/>
        </authorList>
    </citation>
    <scope>IDENTIFICATION</scope>
</reference>
<protein>
    <submittedName>
        <fullName evidence="2">Uncharacterized protein</fullName>
    </submittedName>
</protein>
<accession>A0A914Y965</accession>
<dbReference type="WBParaSite" id="PSU_v2.g15816.t1">
    <property type="protein sequence ID" value="PSU_v2.g15816.t1"/>
    <property type="gene ID" value="PSU_v2.g15816"/>
</dbReference>
<organism evidence="1 2">
    <name type="scientific">Panagrolaimus superbus</name>
    <dbReference type="NCBI Taxonomy" id="310955"/>
    <lineage>
        <taxon>Eukaryota</taxon>
        <taxon>Metazoa</taxon>
        <taxon>Ecdysozoa</taxon>
        <taxon>Nematoda</taxon>
        <taxon>Chromadorea</taxon>
        <taxon>Rhabditida</taxon>
        <taxon>Tylenchina</taxon>
        <taxon>Panagrolaimomorpha</taxon>
        <taxon>Panagrolaimoidea</taxon>
        <taxon>Panagrolaimidae</taxon>
        <taxon>Panagrolaimus</taxon>
    </lineage>
</organism>
<proteinExistence type="predicted"/>
<keyword evidence="1" id="KW-1185">Reference proteome</keyword>
<evidence type="ECO:0000313" key="1">
    <source>
        <dbReference type="Proteomes" id="UP000887577"/>
    </source>
</evidence>
<name>A0A914Y965_9BILA</name>
<sequence>MITINNFTRTFQQSARDNTFLPFGKTSLENTNITVCILNQCFTNFVKSVSAIIDNGVFDVRVNWNLFSKDYSYTLFNGIVDQRNLIFFDGSLFSDNRQCMEYNDIDYLPSLKTCCTSFQPVPQISSPSTKCSNFKAVSSIFDTKTNNLIATNYANFVLSDYYITATWHYVLDPRFSHIFSINDVNCQKAPSGIQYCNYFIGSQNKEFLIQDSFVEEFIGGPNVLIGRIILRNGQTLMEEGIQFSPSNQCQNFNGIAHLQTANVTFKVINQFCCADFDAPTTPSSIPSSTSPTTPPPTKLISQQCNQISTVSIDNNSAKVSTNMQIKSINNDKNEIYISDINIKTSMNISNVSIYVYNFMELVLECQNVVFNSANFTVDNKMIKIVISYLSQSGGLYTMDIFKGIIDQGNFISINGIMYDKNDNKCFKSSSKFFNQ</sequence>